<evidence type="ECO:0000256" key="4">
    <source>
        <dbReference type="ARBA" id="ARBA00022692"/>
    </source>
</evidence>
<accession>A0A1J5QQM2</accession>
<dbReference type="GO" id="GO:0055085">
    <property type="term" value="P:transmembrane transport"/>
    <property type="evidence" value="ECO:0007669"/>
    <property type="project" value="InterPro"/>
</dbReference>
<dbReference type="PROSITE" id="PS50928">
    <property type="entry name" value="ABC_TM1"/>
    <property type="match status" value="1"/>
</dbReference>
<dbReference type="EMBL" id="MLJW01000528">
    <property type="protein sequence ID" value="OIQ85690.1"/>
    <property type="molecule type" value="Genomic_DNA"/>
</dbReference>
<keyword evidence="3" id="KW-1003">Cell membrane</keyword>
<evidence type="ECO:0000256" key="3">
    <source>
        <dbReference type="ARBA" id="ARBA00022475"/>
    </source>
</evidence>
<feature type="transmembrane region" description="Helical" evidence="7">
    <location>
        <begin position="207"/>
        <end position="229"/>
    </location>
</feature>
<keyword evidence="2" id="KW-0813">Transport</keyword>
<dbReference type="PANTHER" id="PTHR43227">
    <property type="entry name" value="BLL4140 PROTEIN"/>
    <property type="match status" value="1"/>
</dbReference>
<comment type="caution">
    <text evidence="9">The sequence shown here is derived from an EMBL/GenBank/DDBJ whole genome shotgun (WGS) entry which is preliminary data.</text>
</comment>
<sequence length="340" mass="37358">MTTAYVALASSTLGQAASTLFGVVEAVGGFIAILLIVFFVAGRATGRFQRPVAIVVCLGPALFLVLLGLIIPAITTINNSLKNQQFLGELNTKYIGLKNYTYAFTDPYTQQTIIRTVLWLLIVPAAAVFVGLLVALLVDRMRYASIPKTMVFLPTAISFVGASVIWSYVYNYKAPSLPQTGLLSEVVMKLGWSNPPNWLITVPLNTFLEMVIMVWIQAGFAMVILGAALKGIPDEIIESARLDGASGVKLFRTVQIPMIRTTLVVVVTTVMITTLKVFDIVFTINNGNFETDVLARQMYADMFVTNQVSRGSALAVILFLAVTPLVYYNIRTLRREREIR</sequence>
<feature type="transmembrane region" description="Helical" evidence="7">
    <location>
        <begin position="52"/>
        <end position="74"/>
    </location>
</feature>
<feature type="transmembrane region" description="Helical" evidence="7">
    <location>
        <begin position="311"/>
        <end position="330"/>
    </location>
</feature>
<keyword evidence="4 7" id="KW-0812">Transmembrane</keyword>
<dbReference type="AlphaFoldDB" id="A0A1J5QQM2"/>
<dbReference type="InterPro" id="IPR000515">
    <property type="entry name" value="MetI-like"/>
</dbReference>
<dbReference type="CDD" id="cd06261">
    <property type="entry name" value="TM_PBP2"/>
    <property type="match status" value="1"/>
</dbReference>
<evidence type="ECO:0000256" key="6">
    <source>
        <dbReference type="ARBA" id="ARBA00023136"/>
    </source>
</evidence>
<evidence type="ECO:0000259" key="8">
    <source>
        <dbReference type="PROSITE" id="PS50928"/>
    </source>
</evidence>
<keyword evidence="6 7" id="KW-0472">Membrane</keyword>
<feature type="transmembrane region" description="Helical" evidence="7">
    <location>
        <begin position="20"/>
        <end position="40"/>
    </location>
</feature>
<comment type="subcellular location">
    <subcellularLocation>
        <location evidence="1">Cell membrane</location>
        <topology evidence="1">Multi-pass membrane protein</topology>
    </subcellularLocation>
</comment>
<evidence type="ECO:0000256" key="5">
    <source>
        <dbReference type="ARBA" id="ARBA00022989"/>
    </source>
</evidence>
<keyword evidence="5 7" id="KW-1133">Transmembrane helix</keyword>
<feature type="transmembrane region" description="Helical" evidence="7">
    <location>
        <begin position="262"/>
        <end position="284"/>
    </location>
</feature>
<organism evidence="9">
    <name type="scientific">mine drainage metagenome</name>
    <dbReference type="NCBI Taxonomy" id="410659"/>
    <lineage>
        <taxon>unclassified sequences</taxon>
        <taxon>metagenomes</taxon>
        <taxon>ecological metagenomes</taxon>
    </lineage>
</organism>
<evidence type="ECO:0000256" key="7">
    <source>
        <dbReference type="SAM" id="Phobius"/>
    </source>
</evidence>
<reference evidence="9" key="1">
    <citation type="submission" date="2016-10" db="EMBL/GenBank/DDBJ databases">
        <title>Sequence of Gallionella enrichment culture.</title>
        <authorList>
            <person name="Poehlein A."/>
            <person name="Muehling M."/>
            <person name="Daniel R."/>
        </authorList>
    </citation>
    <scope>NUCLEOTIDE SEQUENCE</scope>
</reference>
<protein>
    <submittedName>
        <fullName evidence="9">L-arabinose transport system permease protein AraP</fullName>
    </submittedName>
</protein>
<proteinExistence type="predicted"/>
<dbReference type="GO" id="GO:0005886">
    <property type="term" value="C:plasma membrane"/>
    <property type="evidence" value="ECO:0007669"/>
    <property type="project" value="UniProtKB-SubCell"/>
</dbReference>
<feature type="domain" description="ABC transmembrane type-1" evidence="8">
    <location>
        <begin position="113"/>
        <end position="331"/>
    </location>
</feature>
<gene>
    <name evidence="9" type="primary">araP_1</name>
    <name evidence="9" type="ORF">GALL_324670</name>
</gene>
<evidence type="ECO:0000256" key="2">
    <source>
        <dbReference type="ARBA" id="ARBA00022448"/>
    </source>
</evidence>
<feature type="transmembrane region" description="Helical" evidence="7">
    <location>
        <begin position="117"/>
        <end position="138"/>
    </location>
</feature>
<dbReference type="Pfam" id="PF00528">
    <property type="entry name" value="BPD_transp_1"/>
    <property type="match status" value="1"/>
</dbReference>
<name>A0A1J5QQM2_9ZZZZ</name>
<dbReference type="SUPFAM" id="SSF161098">
    <property type="entry name" value="MetI-like"/>
    <property type="match status" value="1"/>
</dbReference>
<dbReference type="InterPro" id="IPR050809">
    <property type="entry name" value="UgpAE/MalFG_permease"/>
</dbReference>
<evidence type="ECO:0000256" key="1">
    <source>
        <dbReference type="ARBA" id="ARBA00004651"/>
    </source>
</evidence>
<feature type="transmembrane region" description="Helical" evidence="7">
    <location>
        <begin position="150"/>
        <end position="169"/>
    </location>
</feature>
<evidence type="ECO:0000313" key="9">
    <source>
        <dbReference type="EMBL" id="OIQ85690.1"/>
    </source>
</evidence>
<dbReference type="InterPro" id="IPR035906">
    <property type="entry name" value="MetI-like_sf"/>
</dbReference>
<dbReference type="Gene3D" id="1.10.3720.10">
    <property type="entry name" value="MetI-like"/>
    <property type="match status" value="1"/>
</dbReference>
<dbReference type="PANTHER" id="PTHR43227:SF8">
    <property type="entry name" value="DIACETYLCHITOBIOSE UPTAKE SYSTEM PERMEASE PROTEIN DASB"/>
    <property type="match status" value="1"/>
</dbReference>